<protein>
    <recommendedName>
        <fullName evidence="3">Reverse transcriptase Ty1/copia-type domain-containing protein</fullName>
    </recommendedName>
</protein>
<sequence length="129" mass="15033">MIFKKIELIKRFLLKCFRIKDLGELKYFVVGRLIYLTVTRPDIVYYVRTLSQFMQEPRKPHWDAVVRILKHIKGLLFPSIGVVVGPQEGLSQDTAFFFGNSLISWKSKKRLVVCRSSAEAEYRAMTNTC</sequence>
<dbReference type="InParanoid" id="A0A3Q7EAM6"/>
<reference evidence="1" key="1">
    <citation type="journal article" date="2012" name="Nature">
        <title>The tomato genome sequence provides insights into fleshy fruit evolution.</title>
        <authorList>
            <consortium name="Tomato Genome Consortium"/>
        </authorList>
    </citation>
    <scope>NUCLEOTIDE SEQUENCE [LARGE SCALE GENOMIC DNA]</scope>
    <source>
        <strain evidence="1">cv. Heinz 1706</strain>
    </source>
</reference>
<keyword evidence="2" id="KW-1185">Reference proteome</keyword>
<dbReference type="Gramene" id="Solyc01g011094.1.1">
    <property type="protein sequence ID" value="Solyc01g011094.1.1"/>
    <property type="gene ID" value="Solyc01g011094.1"/>
</dbReference>
<dbReference type="EnsemblPlants" id="Solyc01g011094.1.1">
    <property type="protein sequence ID" value="Solyc01g011094.1.1"/>
    <property type="gene ID" value="Solyc01g011094.1"/>
</dbReference>
<evidence type="ECO:0008006" key="3">
    <source>
        <dbReference type="Google" id="ProtNLM"/>
    </source>
</evidence>
<dbReference type="PANTHER" id="PTHR11439:SF480">
    <property type="entry name" value="REVERSE TRANSCRIPTASE TY1_COPIA-TYPE DOMAIN-CONTAINING PROTEIN"/>
    <property type="match status" value="1"/>
</dbReference>
<organism evidence="1">
    <name type="scientific">Solanum lycopersicum</name>
    <name type="common">Tomato</name>
    <name type="synonym">Lycopersicon esculentum</name>
    <dbReference type="NCBI Taxonomy" id="4081"/>
    <lineage>
        <taxon>Eukaryota</taxon>
        <taxon>Viridiplantae</taxon>
        <taxon>Streptophyta</taxon>
        <taxon>Embryophyta</taxon>
        <taxon>Tracheophyta</taxon>
        <taxon>Spermatophyta</taxon>
        <taxon>Magnoliopsida</taxon>
        <taxon>eudicotyledons</taxon>
        <taxon>Gunneridae</taxon>
        <taxon>Pentapetalae</taxon>
        <taxon>asterids</taxon>
        <taxon>lamiids</taxon>
        <taxon>Solanales</taxon>
        <taxon>Solanaceae</taxon>
        <taxon>Solanoideae</taxon>
        <taxon>Solaneae</taxon>
        <taxon>Solanum</taxon>
        <taxon>Solanum subgen. Lycopersicon</taxon>
    </lineage>
</organism>
<accession>A0A3Q7EAM6</accession>
<evidence type="ECO:0000313" key="1">
    <source>
        <dbReference type="EnsemblPlants" id="Solyc01g011094.1.1"/>
    </source>
</evidence>
<dbReference type="AlphaFoldDB" id="A0A3Q7EAM6"/>
<proteinExistence type="predicted"/>
<dbReference type="STRING" id="4081.A0A3Q7EAM6"/>
<reference evidence="1" key="2">
    <citation type="submission" date="2019-01" db="UniProtKB">
        <authorList>
            <consortium name="EnsemblPlants"/>
        </authorList>
    </citation>
    <scope>IDENTIFICATION</scope>
    <source>
        <strain evidence="1">cv. Heinz 1706</strain>
    </source>
</reference>
<name>A0A3Q7EAM6_SOLLC</name>
<evidence type="ECO:0000313" key="2">
    <source>
        <dbReference type="Proteomes" id="UP000004994"/>
    </source>
</evidence>
<dbReference type="Proteomes" id="UP000004994">
    <property type="component" value="Chromosome 1"/>
</dbReference>
<dbReference type="PANTHER" id="PTHR11439">
    <property type="entry name" value="GAG-POL-RELATED RETROTRANSPOSON"/>
    <property type="match status" value="1"/>
</dbReference>